<dbReference type="Proteomes" id="UP000566819">
    <property type="component" value="Unassembled WGS sequence"/>
</dbReference>
<keyword evidence="1" id="KW-0732">Signal</keyword>
<dbReference type="OrthoDB" id="291007at2759"/>
<comment type="caution">
    <text evidence="2">The sequence shown here is derived from an EMBL/GenBank/DDBJ whole genome shotgun (WGS) entry which is preliminary data.</text>
</comment>
<accession>A0A8H4VX14</accession>
<organism evidence="2 3">
    <name type="scientific">Cudoniella acicularis</name>
    <dbReference type="NCBI Taxonomy" id="354080"/>
    <lineage>
        <taxon>Eukaryota</taxon>
        <taxon>Fungi</taxon>
        <taxon>Dikarya</taxon>
        <taxon>Ascomycota</taxon>
        <taxon>Pezizomycotina</taxon>
        <taxon>Leotiomycetes</taxon>
        <taxon>Helotiales</taxon>
        <taxon>Tricladiaceae</taxon>
        <taxon>Cudoniella</taxon>
    </lineage>
</organism>
<sequence length="162" mass="17464">MFKNFLVIAAVLYSACSHPAAEAADLPAKRTADERIFLVNCQSWNGINNPSTTQTWSEMDWYSTDAKSQTGLSPDAAAKVITSGHITWEGHQITGAFSDGNKFVSNIQSGAQNLANFKYAGYGSNNYHGFNCYKDDGRTLWGWEGGIGEGGASAGCQHLLLC</sequence>
<name>A0A8H4VX14_9HELO</name>
<evidence type="ECO:0000313" key="3">
    <source>
        <dbReference type="Proteomes" id="UP000566819"/>
    </source>
</evidence>
<gene>
    <name evidence="2" type="ORF">G7Y89_g12791</name>
</gene>
<feature type="signal peptide" evidence="1">
    <location>
        <begin position="1"/>
        <end position="23"/>
    </location>
</feature>
<proteinExistence type="predicted"/>
<dbReference type="AlphaFoldDB" id="A0A8H4VX14"/>
<protein>
    <submittedName>
        <fullName evidence="2">Uncharacterized protein</fullName>
    </submittedName>
</protein>
<feature type="chain" id="PRO_5034150154" evidence="1">
    <location>
        <begin position="24"/>
        <end position="162"/>
    </location>
</feature>
<dbReference type="EMBL" id="JAAMPI010001395">
    <property type="protein sequence ID" value="KAF4625377.1"/>
    <property type="molecule type" value="Genomic_DNA"/>
</dbReference>
<reference evidence="2 3" key="1">
    <citation type="submission" date="2020-03" db="EMBL/GenBank/DDBJ databases">
        <title>Draft Genome Sequence of Cudoniella acicularis.</title>
        <authorList>
            <person name="Buettner E."/>
            <person name="Kellner H."/>
        </authorList>
    </citation>
    <scope>NUCLEOTIDE SEQUENCE [LARGE SCALE GENOMIC DNA]</scope>
    <source>
        <strain evidence="2 3">DSM 108380</strain>
    </source>
</reference>
<evidence type="ECO:0000256" key="1">
    <source>
        <dbReference type="SAM" id="SignalP"/>
    </source>
</evidence>
<evidence type="ECO:0000313" key="2">
    <source>
        <dbReference type="EMBL" id="KAF4625377.1"/>
    </source>
</evidence>
<keyword evidence="3" id="KW-1185">Reference proteome</keyword>